<feature type="transmembrane region" description="Helical" evidence="3">
    <location>
        <begin position="29"/>
        <end position="49"/>
    </location>
</feature>
<evidence type="ECO:0000256" key="2">
    <source>
        <dbReference type="PIRNR" id="PIRNR016661"/>
    </source>
</evidence>
<dbReference type="AlphaFoldDB" id="A0A1Q8QLC6"/>
<evidence type="ECO:0000256" key="3">
    <source>
        <dbReference type="SAM" id="Phobius"/>
    </source>
</evidence>
<feature type="transmembrane region" description="Helical" evidence="3">
    <location>
        <begin position="81"/>
        <end position="99"/>
    </location>
</feature>
<dbReference type="InterPro" id="IPR003784">
    <property type="entry name" value="BioY"/>
</dbReference>
<dbReference type="Proteomes" id="UP000186102">
    <property type="component" value="Unassembled WGS sequence"/>
</dbReference>
<evidence type="ECO:0000256" key="1">
    <source>
        <dbReference type="ARBA" id="ARBA00010692"/>
    </source>
</evidence>
<comment type="caution">
    <text evidence="4">The sequence shown here is derived from an EMBL/GenBank/DDBJ whole genome shotgun (WGS) entry which is preliminary data.</text>
</comment>
<comment type="similarity">
    <text evidence="1 2">Belongs to the BioY family.</text>
</comment>
<keyword evidence="3" id="KW-0812">Transmembrane</keyword>
<dbReference type="PIRSF" id="PIRSF016661">
    <property type="entry name" value="BioY"/>
    <property type="match status" value="1"/>
</dbReference>
<keyword evidence="2 3" id="KW-0472">Membrane</keyword>
<organism evidence="4 5">
    <name type="scientific">Desulfosporosinus metallidurans</name>
    <dbReference type="NCBI Taxonomy" id="1888891"/>
    <lineage>
        <taxon>Bacteria</taxon>
        <taxon>Bacillati</taxon>
        <taxon>Bacillota</taxon>
        <taxon>Clostridia</taxon>
        <taxon>Eubacteriales</taxon>
        <taxon>Desulfitobacteriaceae</taxon>
        <taxon>Desulfosporosinus</taxon>
    </lineage>
</organism>
<protein>
    <recommendedName>
        <fullName evidence="2">Biotin transporter</fullName>
    </recommendedName>
</protein>
<dbReference type="PANTHER" id="PTHR34295">
    <property type="entry name" value="BIOTIN TRANSPORTER BIOY"/>
    <property type="match status" value="1"/>
</dbReference>
<gene>
    <name evidence="4" type="ORF">DSOL_4178</name>
</gene>
<dbReference type="GO" id="GO:0015225">
    <property type="term" value="F:biotin transmembrane transporter activity"/>
    <property type="evidence" value="ECO:0007669"/>
    <property type="project" value="UniProtKB-UniRule"/>
</dbReference>
<sequence>MKTRKLAMTAVMAALMCLAGMLVHWVSPALVPFSILPVLVLISGIILGAEYAAMAMVVYLVLGLFGLPVFSSAPFGGLGYILKPTFGFLLGNVAAAYVVGKVYREGCLWRAIVGVLAGLVTLYLFGLSYLYMILYWVLHRPTSVAGVMMIGFVPFILGDLIKAGIAVWVGQEVVRRRQAS</sequence>
<dbReference type="STRING" id="1888891.DSOL_4178"/>
<reference evidence="4 5" key="1">
    <citation type="submission" date="2016-09" db="EMBL/GenBank/DDBJ databases">
        <title>Complete genome of Desulfosporosinus sp. OL.</title>
        <authorList>
            <person name="Mardanov A."/>
            <person name="Beletsky A."/>
            <person name="Panova A."/>
            <person name="Karnachuk O."/>
            <person name="Ravin N."/>
        </authorList>
    </citation>
    <scope>NUCLEOTIDE SEQUENCE [LARGE SCALE GENOMIC DNA]</scope>
    <source>
        <strain evidence="4 5">OL</strain>
    </source>
</reference>
<keyword evidence="5" id="KW-1185">Reference proteome</keyword>
<evidence type="ECO:0000313" key="5">
    <source>
        <dbReference type="Proteomes" id="UP000186102"/>
    </source>
</evidence>
<dbReference type="EMBL" id="MLBF01000046">
    <property type="protein sequence ID" value="OLN28147.1"/>
    <property type="molecule type" value="Genomic_DNA"/>
</dbReference>
<feature type="transmembrane region" description="Helical" evidence="3">
    <location>
        <begin position="56"/>
        <end position="75"/>
    </location>
</feature>
<feature type="transmembrane region" description="Helical" evidence="3">
    <location>
        <begin position="144"/>
        <end position="169"/>
    </location>
</feature>
<dbReference type="OrthoDB" id="9803495at2"/>
<dbReference type="GO" id="GO:0005886">
    <property type="term" value="C:plasma membrane"/>
    <property type="evidence" value="ECO:0007669"/>
    <property type="project" value="UniProtKB-SubCell"/>
</dbReference>
<feature type="transmembrane region" description="Helical" evidence="3">
    <location>
        <begin position="111"/>
        <end position="138"/>
    </location>
</feature>
<name>A0A1Q8QLC6_9FIRM</name>
<dbReference type="RefSeq" id="WP_075366558.1">
    <property type="nucleotide sequence ID" value="NZ_MLBF01000046.1"/>
</dbReference>
<accession>A0A1Q8QLC6</accession>
<keyword evidence="3" id="KW-1133">Transmembrane helix</keyword>
<dbReference type="PANTHER" id="PTHR34295:SF1">
    <property type="entry name" value="BIOTIN TRANSPORTER BIOY"/>
    <property type="match status" value="1"/>
</dbReference>
<comment type="subcellular location">
    <subcellularLocation>
        <location evidence="2">Cell membrane</location>
        <topology evidence="2">Multi-pass membrane protein</topology>
    </subcellularLocation>
</comment>
<dbReference type="Gene3D" id="1.10.1760.20">
    <property type="match status" value="1"/>
</dbReference>
<keyword evidence="2" id="KW-1003">Cell membrane</keyword>
<proteinExistence type="inferred from homology"/>
<evidence type="ECO:0000313" key="4">
    <source>
        <dbReference type="EMBL" id="OLN28147.1"/>
    </source>
</evidence>
<keyword evidence="2" id="KW-0813">Transport</keyword>
<dbReference type="Pfam" id="PF02632">
    <property type="entry name" value="BioY"/>
    <property type="match status" value="1"/>
</dbReference>